<gene>
    <name evidence="3" type="primary">Aste57867_23624</name>
    <name evidence="2" type="ORF">As57867_023552</name>
    <name evidence="3" type="ORF">ASTE57867_23624</name>
</gene>
<reference evidence="2" key="2">
    <citation type="submission" date="2019-06" db="EMBL/GenBank/DDBJ databases">
        <title>Genomics analysis of Aphanomyces spp. identifies a new class of oomycete effector associated with host adaptation.</title>
        <authorList>
            <person name="Gaulin E."/>
        </authorList>
    </citation>
    <scope>NUCLEOTIDE SEQUENCE</scope>
    <source>
        <strain evidence="2">CBS 578.67</strain>
    </source>
</reference>
<feature type="transmembrane region" description="Helical" evidence="1">
    <location>
        <begin position="105"/>
        <end position="126"/>
    </location>
</feature>
<reference evidence="3 4" key="1">
    <citation type="submission" date="2019-03" db="EMBL/GenBank/DDBJ databases">
        <authorList>
            <person name="Gaulin E."/>
            <person name="Dumas B."/>
        </authorList>
    </citation>
    <scope>NUCLEOTIDE SEQUENCE [LARGE SCALE GENOMIC DNA]</scope>
    <source>
        <strain evidence="3">CBS 568.67</strain>
    </source>
</reference>
<evidence type="ECO:0000313" key="4">
    <source>
        <dbReference type="Proteomes" id="UP000332933"/>
    </source>
</evidence>
<protein>
    <submittedName>
        <fullName evidence="3">Aste57867_23624 protein</fullName>
    </submittedName>
</protein>
<dbReference type="Proteomes" id="UP000332933">
    <property type="component" value="Unassembled WGS sequence"/>
</dbReference>
<sequence>MPTNSKSTSTLITFSKTTTMQLGIVRIIVANVVLPLALYTLLKSHMSQVAALLVSGIPPLADTVIHMLQDRVDSLSVLTVLSTLLSAVVAGVTDDPRLLLVKDSVFTLCLGLAFWVSTVVGQDDLVWRYNKQLRGPDAAAQLDAAYAYSALVRAQSHWMCLVWGAALLAESLVRVGLVYSLSVDTMVYVSPALMGVAFALVGVWTIWFVRHQSSDHEREMWTMTATNVRTPTTDDFM</sequence>
<keyword evidence="4" id="KW-1185">Reference proteome</keyword>
<evidence type="ECO:0000313" key="2">
    <source>
        <dbReference type="EMBL" id="KAF0684389.1"/>
    </source>
</evidence>
<evidence type="ECO:0000256" key="1">
    <source>
        <dbReference type="SAM" id="Phobius"/>
    </source>
</evidence>
<feature type="transmembrane region" description="Helical" evidence="1">
    <location>
        <begin position="158"/>
        <end position="181"/>
    </location>
</feature>
<dbReference type="OrthoDB" id="9996464at2759"/>
<keyword evidence="1" id="KW-1133">Transmembrane helix</keyword>
<feature type="transmembrane region" description="Helical" evidence="1">
    <location>
        <begin position="20"/>
        <end position="42"/>
    </location>
</feature>
<feature type="transmembrane region" description="Helical" evidence="1">
    <location>
        <begin position="75"/>
        <end position="93"/>
    </location>
</feature>
<dbReference type="NCBIfam" id="NF041646">
    <property type="entry name" value="VC0807_fam"/>
    <property type="match status" value="1"/>
</dbReference>
<proteinExistence type="predicted"/>
<dbReference type="AlphaFoldDB" id="A0A485LPV2"/>
<feature type="transmembrane region" description="Helical" evidence="1">
    <location>
        <begin position="187"/>
        <end position="209"/>
    </location>
</feature>
<name>A0A485LPV2_9STRA</name>
<keyword evidence="1" id="KW-0472">Membrane</keyword>
<dbReference type="EMBL" id="VJMH01007290">
    <property type="protein sequence ID" value="KAF0684389.1"/>
    <property type="molecule type" value="Genomic_DNA"/>
</dbReference>
<evidence type="ECO:0000313" key="3">
    <source>
        <dbReference type="EMBL" id="VFU00269.1"/>
    </source>
</evidence>
<accession>A0A485LPV2</accession>
<keyword evidence="1" id="KW-0812">Transmembrane</keyword>
<dbReference type="EMBL" id="CAADRA010007316">
    <property type="protein sequence ID" value="VFU00269.1"/>
    <property type="molecule type" value="Genomic_DNA"/>
</dbReference>
<organism evidence="3 4">
    <name type="scientific">Aphanomyces stellatus</name>
    <dbReference type="NCBI Taxonomy" id="120398"/>
    <lineage>
        <taxon>Eukaryota</taxon>
        <taxon>Sar</taxon>
        <taxon>Stramenopiles</taxon>
        <taxon>Oomycota</taxon>
        <taxon>Saprolegniomycetes</taxon>
        <taxon>Saprolegniales</taxon>
        <taxon>Verrucalvaceae</taxon>
        <taxon>Aphanomyces</taxon>
    </lineage>
</organism>